<evidence type="ECO:0000259" key="1">
    <source>
        <dbReference type="Pfam" id="PF14529"/>
    </source>
</evidence>
<dbReference type="GO" id="GO:0003824">
    <property type="term" value="F:catalytic activity"/>
    <property type="evidence" value="ECO:0007669"/>
    <property type="project" value="InterPro"/>
</dbReference>
<dbReference type="InterPro" id="IPR005135">
    <property type="entry name" value="Endo/exonuclease/phosphatase"/>
</dbReference>
<gene>
    <name evidence="2" type="ORF">HPB52_005443</name>
</gene>
<dbReference type="Gene3D" id="3.60.10.10">
    <property type="entry name" value="Endonuclease/exonuclease/phosphatase"/>
    <property type="match status" value="1"/>
</dbReference>
<protein>
    <recommendedName>
        <fullName evidence="1">Endonuclease/exonuclease/phosphatase domain-containing protein</fullName>
    </recommendedName>
</protein>
<evidence type="ECO:0000313" key="2">
    <source>
        <dbReference type="EMBL" id="KAH7968027.1"/>
    </source>
</evidence>
<reference evidence="2" key="2">
    <citation type="submission" date="2021-09" db="EMBL/GenBank/DDBJ databases">
        <authorList>
            <person name="Jia N."/>
            <person name="Wang J."/>
            <person name="Shi W."/>
            <person name="Du L."/>
            <person name="Sun Y."/>
            <person name="Zhan W."/>
            <person name="Jiang J."/>
            <person name="Wang Q."/>
            <person name="Zhang B."/>
            <person name="Ji P."/>
            <person name="Sakyi L.B."/>
            <person name="Cui X."/>
            <person name="Yuan T."/>
            <person name="Jiang B."/>
            <person name="Yang W."/>
            <person name="Lam T.T.-Y."/>
            <person name="Chang Q."/>
            <person name="Ding S."/>
            <person name="Wang X."/>
            <person name="Zhu J."/>
            <person name="Ruan X."/>
            <person name="Zhao L."/>
            <person name="Wei J."/>
            <person name="Que T."/>
            <person name="Du C."/>
            <person name="Cheng J."/>
            <person name="Dai P."/>
            <person name="Han X."/>
            <person name="Huang E."/>
            <person name="Gao Y."/>
            <person name="Liu J."/>
            <person name="Shao H."/>
            <person name="Ye R."/>
            <person name="Li L."/>
            <person name="Wei W."/>
            <person name="Wang X."/>
            <person name="Wang C."/>
            <person name="Huo Q."/>
            <person name="Li W."/>
            <person name="Guo W."/>
            <person name="Chen H."/>
            <person name="Chen S."/>
            <person name="Zhou L."/>
            <person name="Zhou L."/>
            <person name="Ni X."/>
            <person name="Tian J."/>
            <person name="Zhou Y."/>
            <person name="Sheng Y."/>
            <person name="Liu T."/>
            <person name="Pan Y."/>
            <person name="Xia L."/>
            <person name="Li J."/>
            <person name="Zhao F."/>
            <person name="Cao W."/>
        </authorList>
    </citation>
    <scope>NUCLEOTIDE SEQUENCE</scope>
    <source>
        <strain evidence="2">Rsan-2018</strain>
        <tissue evidence="2">Larvae</tissue>
    </source>
</reference>
<dbReference type="VEuPathDB" id="VectorBase:RSAN_027752"/>
<dbReference type="AlphaFoldDB" id="A0A9D4T2N0"/>
<dbReference type="Pfam" id="PF14529">
    <property type="entry name" value="Exo_endo_phos_2"/>
    <property type="match status" value="1"/>
</dbReference>
<proteinExistence type="predicted"/>
<accession>A0A9D4T2N0</accession>
<name>A0A9D4T2N0_RHISA</name>
<organism evidence="2 3">
    <name type="scientific">Rhipicephalus sanguineus</name>
    <name type="common">Brown dog tick</name>
    <name type="synonym">Ixodes sanguineus</name>
    <dbReference type="NCBI Taxonomy" id="34632"/>
    <lineage>
        <taxon>Eukaryota</taxon>
        <taxon>Metazoa</taxon>
        <taxon>Ecdysozoa</taxon>
        <taxon>Arthropoda</taxon>
        <taxon>Chelicerata</taxon>
        <taxon>Arachnida</taxon>
        <taxon>Acari</taxon>
        <taxon>Parasitiformes</taxon>
        <taxon>Ixodida</taxon>
        <taxon>Ixodoidea</taxon>
        <taxon>Ixodidae</taxon>
        <taxon>Rhipicephalinae</taxon>
        <taxon>Rhipicephalus</taxon>
        <taxon>Rhipicephalus</taxon>
    </lineage>
</organism>
<dbReference type="EMBL" id="JABSTV010001248">
    <property type="protein sequence ID" value="KAH7968027.1"/>
    <property type="molecule type" value="Genomic_DNA"/>
</dbReference>
<dbReference type="InterPro" id="IPR036691">
    <property type="entry name" value="Endo/exonu/phosph_ase_sf"/>
</dbReference>
<dbReference type="SUPFAM" id="SSF56219">
    <property type="entry name" value="DNase I-like"/>
    <property type="match status" value="1"/>
</dbReference>
<sequence>MPTQKPSKQRNLNRPPFHTDDFKIVYRPQARLGLSKWSLTAITHAIGRSSGLTQRDFYDNVRVQMQIVENIIIASTADTERATKLRSITTIQLGGTIFSVNPHVRHPDDVCRGVIYGLFPARMLGRSSTAVITFDGPHVPYYITYQSGDYRCKPYRTSVQYCRKCGAIGHRQDICPRPREDFCYKCRQGAVTEARDCLPKCRICEQAHETAGKECKKKLRPNPHLIKCDNNSTRGKPERMAVVHEARTSPSWTYPLAAPAAHNEASPAEAGLGLSCGRAPRLAQGPARAPPIESAMLMQHENNQLTAIAAPMRPVVVESRLEALVQAKFEPITVQIGDTFTTLSRRMDTHTAQINELNPPRDQLTDYDHFISELRKCTRGHRLVVVRDFNAPHTAWGCAITTKKGARVHDVAQKHGLTDDFLVILKDVQSSEFQDVVRNIIQVFTSNGIATTILLERGTKAADLTGNAVTPFILQKLTERTAGATLRASIL</sequence>
<keyword evidence="3" id="KW-1185">Reference proteome</keyword>
<evidence type="ECO:0000313" key="3">
    <source>
        <dbReference type="Proteomes" id="UP000821837"/>
    </source>
</evidence>
<reference evidence="2" key="1">
    <citation type="journal article" date="2020" name="Cell">
        <title>Large-Scale Comparative Analyses of Tick Genomes Elucidate Their Genetic Diversity and Vector Capacities.</title>
        <authorList>
            <consortium name="Tick Genome and Microbiome Consortium (TIGMIC)"/>
            <person name="Jia N."/>
            <person name="Wang J."/>
            <person name="Shi W."/>
            <person name="Du L."/>
            <person name="Sun Y."/>
            <person name="Zhan W."/>
            <person name="Jiang J.F."/>
            <person name="Wang Q."/>
            <person name="Zhang B."/>
            <person name="Ji P."/>
            <person name="Bell-Sakyi L."/>
            <person name="Cui X.M."/>
            <person name="Yuan T.T."/>
            <person name="Jiang B.G."/>
            <person name="Yang W.F."/>
            <person name="Lam T.T."/>
            <person name="Chang Q.C."/>
            <person name="Ding S.J."/>
            <person name="Wang X.J."/>
            <person name="Zhu J.G."/>
            <person name="Ruan X.D."/>
            <person name="Zhao L."/>
            <person name="Wei J.T."/>
            <person name="Ye R.Z."/>
            <person name="Que T.C."/>
            <person name="Du C.H."/>
            <person name="Zhou Y.H."/>
            <person name="Cheng J.X."/>
            <person name="Dai P.F."/>
            <person name="Guo W.B."/>
            <person name="Han X.H."/>
            <person name="Huang E.J."/>
            <person name="Li L.F."/>
            <person name="Wei W."/>
            <person name="Gao Y.C."/>
            <person name="Liu J.Z."/>
            <person name="Shao H.Z."/>
            <person name="Wang X."/>
            <person name="Wang C.C."/>
            <person name="Yang T.C."/>
            <person name="Huo Q.B."/>
            <person name="Li W."/>
            <person name="Chen H.Y."/>
            <person name="Chen S.E."/>
            <person name="Zhou L.G."/>
            <person name="Ni X.B."/>
            <person name="Tian J.H."/>
            <person name="Sheng Y."/>
            <person name="Liu T."/>
            <person name="Pan Y.S."/>
            <person name="Xia L.Y."/>
            <person name="Li J."/>
            <person name="Zhao F."/>
            <person name="Cao W.C."/>
        </authorList>
    </citation>
    <scope>NUCLEOTIDE SEQUENCE</scope>
    <source>
        <strain evidence="2">Rsan-2018</strain>
    </source>
</reference>
<dbReference type="Proteomes" id="UP000821837">
    <property type="component" value="Unassembled WGS sequence"/>
</dbReference>
<feature type="domain" description="Endonuclease/exonuclease/phosphatase" evidence="1">
    <location>
        <begin position="358"/>
        <end position="418"/>
    </location>
</feature>
<comment type="caution">
    <text evidence="2">The sequence shown here is derived from an EMBL/GenBank/DDBJ whole genome shotgun (WGS) entry which is preliminary data.</text>
</comment>